<evidence type="ECO:0000313" key="11">
    <source>
        <dbReference type="Proteomes" id="UP000000639"/>
    </source>
</evidence>
<evidence type="ECO:0000256" key="2">
    <source>
        <dbReference type="ARBA" id="ARBA00009677"/>
    </source>
</evidence>
<dbReference type="GO" id="GO:0005829">
    <property type="term" value="C:cytosol"/>
    <property type="evidence" value="ECO:0007669"/>
    <property type="project" value="TreeGrafter"/>
</dbReference>
<dbReference type="Pfam" id="PF00460">
    <property type="entry name" value="Flg_bb_rod"/>
    <property type="match status" value="1"/>
</dbReference>
<dbReference type="SUPFAM" id="SSF117143">
    <property type="entry name" value="Flagellar hook protein flgE"/>
    <property type="match status" value="1"/>
</dbReference>
<dbReference type="KEGG" id="pin:Ping_3575"/>
<evidence type="ECO:0000259" key="6">
    <source>
        <dbReference type="Pfam" id="PF00460"/>
    </source>
</evidence>
<dbReference type="EMBL" id="CP000510">
    <property type="protein sequence ID" value="ABM05258.1"/>
    <property type="molecule type" value="Genomic_DNA"/>
</dbReference>
<evidence type="ECO:0000256" key="3">
    <source>
        <dbReference type="ARBA" id="ARBA00019015"/>
    </source>
</evidence>
<dbReference type="InterPro" id="IPR010930">
    <property type="entry name" value="Flg_bb/hook_C_dom"/>
</dbReference>
<dbReference type="Gene3D" id="2.60.98.20">
    <property type="entry name" value="Flagellar hook protein FlgE"/>
    <property type="match status" value="1"/>
</dbReference>
<keyword evidence="10" id="KW-0966">Cell projection</keyword>
<dbReference type="Pfam" id="PF06429">
    <property type="entry name" value="Flg_bbr_C"/>
    <property type="match status" value="1"/>
</dbReference>
<comment type="subcellular location">
    <subcellularLocation>
        <location evidence="1 5">Bacterial flagellum basal body</location>
    </subcellularLocation>
</comment>
<protein>
    <recommendedName>
        <fullName evidence="3 5">Flagellar hook protein FlgE</fullName>
    </recommendedName>
</protein>
<dbReference type="RefSeq" id="WP_011771806.1">
    <property type="nucleotide sequence ID" value="NC_008709.1"/>
</dbReference>
<evidence type="ECO:0000256" key="5">
    <source>
        <dbReference type="RuleBase" id="RU362116"/>
    </source>
</evidence>
<dbReference type="NCBIfam" id="NF004238">
    <property type="entry name" value="PRK05682.1-1"/>
    <property type="match status" value="1"/>
</dbReference>
<name>A1T0J3_PSYIN</name>
<accession>A1T0J3</accession>
<keyword evidence="11" id="KW-1185">Reference proteome</keyword>
<dbReference type="InterPro" id="IPR011491">
    <property type="entry name" value="FlgE_D2"/>
</dbReference>
<dbReference type="GO" id="GO:0071978">
    <property type="term" value="P:bacterial-type flagellum-dependent swarming motility"/>
    <property type="evidence" value="ECO:0007669"/>
    <property type="project" value="TreeGrafter"/>
</dbReference>
<proteinExistence type="inferred from homology"/>
<dbReference type="STRING" id="357804.Ping_3575"/>
<feature type="domain" description="Flagellar basal body rod protein N-terminal" evidence="6">
    <location>
        <begin position="3"/>
        <end position="33"/>
    </location>
</feature>
<feature type="domain" description="Flagellar basal-body/hook protein C-terminal" evidence="7">
    <location>
        <begin position="353"/>
        <end position="394"/>
    </location>
</feature>
<dbReference type="InterPro" id="IPR053967">
    <property type="entry name" value="LlgE_F_G-like_D1"/>
</dbReference>
<dbReference type="InterPro" id="IPR037925">
    <property type="entry name" value="FlgE/F/G-like"/>
</dbReference>
<dbReference type="Pfam" id="PF07559">
    <property type="entry name" value="FlgE_D2"/>
    <property type="match status" value="1"/>
</dbReference>
<feature type="domain" description="Flagellar hook protein FlgE/F/G-like D1" evidence="9">
    <location>
        <begin position="76"/>
        <end position="128"/>
    </location>
</feature>
<keyword evidence="4 5" id="KW-0975">Bacterial flagellum</keyword>
<organism evidence="10 11">
    <name type="scientific">Psychromonas ingrahamii (strain DSM 17664 / CCUG 51855 / 37)</name>
    <dbReference type="NCBI Taxonomy" id="357804"/>
    <lineage>
        <taxon>Bacteria</taxon>
        <taxon>Pseudomonadati</taxon>
        <taxon>Pseudomonadota</taxon>
        <taxon>Gammaproteobacteria</taxon>
        <taxon>Alteromonadales</taxon>
        <taxon>Psychromonadaceae</taxon>
        <taxon>Psychromonas</taxon>
    </lineage>
</organism>
<evidence type="ECO:0000313" key="10">
    <source>
        <dbReference type="EMBL" id="ABM05258.1"/>
    </source>
</evidence>
<gene>
    <name evidence="10" type="primary">flgE</name>
    <name evidence="10" type="ordered locus">Ping_3575</name>
</gene>
<dbReference type="OrthoDB" id="8578401at2"/>
<evidence type="ECO:0000259" key="9">
    <source>
        <dbReference type="Pfam" id="PF22692"/>
    </source>
</evidence>
<dbReference type="HOGENOM" id="CLU_013687_2_0_6"/>
<evidence type="ECO:0000259" key="8">
    <source>
        <dbReference type="Pfam" id="PF07559"/>
    </source>
</evidence>
<dbReference type="PROSITE" id="PS00588">
    <property type="entry name" value="FLAGELLA_BB_ROD"/>
    <property type="match status" value="1"/>
</dbReference>
<evidence type="ECO:0000259" key="7">
    <source>
        <dbReference type="Pfam" id="PF06429"/>
    </source>
</evidence>
<keyword evidence="10" id="KW-0282">Flagellum</keyword>
<dbReference type="GO" id="GO:0009424">
    <property type="term" value="C:bacterial-type flagellum hook"/>
    <property type="evidence" value="ECO:0007669"/>
    <property type="project" value="TreeGrafter"/>
</dbReference>
<dbReference type="PANTHER" id="PTHR30435:SF1">
    <property type="entry name" value="FLAGELLAR HOOK PROTEIN FLGE"/>
    <property type="match status" value="1"/>
</dbReference>
<evidence type="ECO:0000256" key="1">
    <source>
        <dbReference type="ARBA" id="ARBA00004117"/>
    </source>
</evidence>
<dbReference type="NCBIfam" id="TIGR03506">
    <property type="entry name" value="FlgEFG_subfam"/>
    <property type="match status" value="1"/>
</dbReference>
<dbReference type="GO" id="GO:0009425">
    <property type="term" value="C:bacterial-type flagellum basal body"/>
    <property type="evidence" value="ECO:0007669"/>
    <property type="project" value="UniProtKB-SubCell"/>
</dbReference>
<dbReference type="AlphaFoldDB" id="A1T0J3"/>
<keyword evidence="10" id="KW-0969">Cilium</keyword>
<dbReference type="InterPro" id="IPR019776">
    <property type="entry name" value="Flagellar_basal_body_rod_CS"/>
</dbReference>
<dbReference type="eggNOG" id="COG1749">
    <property type="taxonomic scope" value="Bacteria"/>
</dbReference>
<dbReference type="Proteomes" id="UP000000639">
    <property type="component" value="Chromosome"/>
</dbReference>
<dbReference type="InterPro" id="IPR020013">
    <property type="entry name" value="Flagellar_FlgE/F/G"/>
</dbReference>
<comment type="similarity">
    <text evidence="2 5">Belongs to the flagella basal body rod proteins family.</text>
</comment>
<dbReference type="InterPro" id="IPR037058">
    <property type="entry name" value="Falgellar_hook_FlgE_sf"/>
</dbReference>
<dbReference type="Pfam" id="PF22692">
    <property type="entry name" value="LlgE_F_G_D1"/>
    <property type="match status" value="1"/>
</dbReference>
<dbReference type="PANTHER" id="PTHR30435">
    <property type="entry name" value="FLAGELLAR PROTEIN"/>
    <property type="match status" value="1"/>
</dbReference>
<comment type="function">
    <text evidence="5">A flexible structure which links the flagellar filament to the drive apparatus in the basal body.</text>
</comment>
<dbReference type="NCBIfam" id="NF005286">
    <property type="entry name" value="PRK06803.1"/>
    <property type="match status" value="1"/>
</dbReference>
<dbReference type="InterPro" id="IPR001444">
    <property type="entry name" value="Flag_bb_rod_N"/>
</dbReference>
<evidence type="ECO:0000256" key="4">
    <source>
        <dbReference type="ARBA" id="ARBA00023143"/>
    </source>
</evidence>
<feature type="domain" description="Flagellar hook protein FlgE D2" evidence="8">
    <location>
        <begin position="155"/>
        <end position="279"/>
    </location>
</feature>
<reference evidence="10 11" key="1">
    <citation type="submission" date="2007-01" db="EMBL/GenBank/DDBJ databases">
        <title>Complete sequence of Psychromonas ingrahamii 37.</title>
        <authorList>
            <consortium name="US DOE Joint Genome Institute"/>
            <person name="Copeland A."/>
            <person name="Lucas S."/>
            <person name="Lapidus A."/>
            <person name="Barry K."/>
            <person name="Detter J.C."/>
            <person name="Glavina del Rio T."/>
            <person name="Hammon N."/>
            <person name="Israni S."/>
            <person name="Dalin E."/>
            <person name="Tice H."/>
            <person name="Pitluck S."/>
            <person name="Thompson L.S."/>
            <person name="Brettin T."/>
            <person name="Bruce D."/>
            <person name="Han C."/>
            <person name="Tapia R."/>
            <person name="Schmutz J."/>
            <person name="Larimer F."/>
            <person name="Land M."/>
            <person name="Hauser L."/>
            <person name="Kyrpides N."/>
            <person name="Ivanova N."/>
            <person name="Staley J."/>
            <person name="Richardson P."/>
        </authorList>
    </citation>
    <scope>NUCLEOTIDE SEQUENCE [LARGE SCALE GENOMIC DNA]</scope>
    <source>
        <strain evidence="10 11">37</strain>
    </source>
</reference>
<sequence length="398" mass="41733">MSFNIAISGLNATNKQLNTISNNIANVSTYGFKESRAEFASIYNGGQAGGVEVSGITQNFDRNGSLEATGRALDLAISGNGFFATVDNKGQQIYTRSGAFSTDKDNFIVSSAGNKLQGYTVDAKANLQKGNIDDLAISTASLSAKATDSIEFTANFDARATPVASAAFDPADPTSFTSSYTAQAFDSLGNAHTVSQYFINTGSNQWNIKVIADDNDVTPDPAPVIEFTTEGLLADTSTIPILVSIPALGANLIAVEIDLTGSTQYGADFGVSTNNPNGYTAGELTGIRVEDNGMIFAQFTNGQSQLQGQLVLADFPNPTALEQSNNTSWMQTFGSGTPVKGAPGSGVLGKLTSNMLETSNVDLTSELVSLMTAQRNYQANTKTISTADQLTKALFNAV</sequence>